<dbReference type="PANTHER" id="PTHR34849:SF1">
    <property type="entry name" value="SLR0770 PROTEIN"/>
    <property type="match status" value="1"/>
</dbReference>
<evidence type="ECO:0000313" key="1">
    <source>
        <dbReference type="EMBL" id="KXA96166.1"/>
    </source>
</evidence>
<dbReference type="AlphaFoldDB" id="A0A656YVB1"/>
<reference evidence="1 2" key="1">
    <citation type="journal article" date="2016" name="Sci. Rep.">
        <title>Metabolic traits of an uncultured archaeal lineage -MSBL1- from brine pools of the Red Sea.</title>
        <authorList>
            <person name="Mwirichia R."/>
            <person name="Alam I."/>
            <person name="Rashid M."/>
            <person name="Vinu M."/>
            <person name="Ba-Alawi W."/>
            <person name="Anthony Kamau A."/>
            <person name="Kamanda Ngugi D."/>
            <person name="Goker M."/>
            <person name="Klenk H.P."/>
            <person name="Bajic V."/>
            <person name="Stingl U."/>
        </authorList>
    </citation>
    <scope>NUCLEOTIDE SEQUENCE [LARGE SCALE GENOMIC DNA]</scope>
    <source>
        <strain evidence="1">SCGC-AAA259J03</strain>
    </source>
</reference>
<sequence>MSETVKEAKIVKDEKMGGAARLEGTRVRVMDIVKKYEILGYSPEEISQAFGVSVKDVFDALSYYQDHREEIRSEIREQRDFVEKYRSSAET</sequence>
<dbReference type="InterPro" id="IPR009057">
    <property type="entry name" value="Homeodomain-like_sf"/>
</dbReference>
<dbReference type="SUPFAM" id="SSF46689">
    <property type="entry name" value="Homeodomain-like"/>
    <property type="match status" value="1"/>
</dbReference>
<organism evidence="1 2">
    <name type="scientific">candidate division MSBL1 archaeon SCGC-AAA259J03</name>
    <dbReference type="NCBI Taxonomy" id="1698269"/>
    <lineage>
        <taxon>Archaea</taxon>
        <taxon>Methanobacteriati</taxon>
        <taxon>Methanobacteriota</taxon>
        <taxon>candidate division MSBL1</taxon>
    </lineage>
</organism>
<gene>
    <name evidence="1" type="ORF">AKJ39_04975</name>
</gene>
<name>A0A656YVB1_9EURY</name>
<dbReference type="InterPro" id="IPR036388">
    <property type="entry name" value="WH-like_DNA-bd_sf"/>
</dbReference>
<comment type="caution">
    <text evidence="1">The sequence shown here is derived from an EMBL/GenBank/DDBJ whole genome shotgun (WGS) entry which is preliminary data.</text>
</comment>
<evidence type="ECO:0008006" key="3">
    <source>
        <dbReference type="Google" id="ProtNLM"/>
    </source>
</evidence>
<dbReference type="Proteomes" id="UP000070257">
    <property type="component" value="Unassembled WGS sequence"/>
</dbReference>
<accession>A0A656YVB1</accession>
<keyword evidence="2" id="KW-1185">Reference proteome</keyword>
<dbReference type="EMBL" id="LHXT01000124">
    <property type="protein sequence ID" value="KXA96166.1"/>
    <property type="molecule type" value="Genomic_DNA"/>
</dbReference>
<dbReference type="PANTHER" id="PTHR34849">
    <property type="entry name" value="SSL5025 PROTEIN"/>
    <property type="match status" value="1"/>
</dbReference>
<proteinExistence type="predicted"/>
<evidence type="ECO:0000313" key="2">
    <source>
        <dbReference type="Proteomes" id="UP000070257"/>
    </source>
</evidence>
<dbReference type="Pfam" id="PF04255">
    <property type="entry name" value="DUF433"/>
    <property type="match status" value="1"/>
</dbReference>
<dbReference type="Gene3D" id="1.10.10.10">
    <property type="entry name" value="Winged helix-like DNA-binding domain superfamily/Winged helix DNA-binding domain"/>
    <property type="match status" value="1"/>
</dbReference>
<protein>
    <recommendedName>
        <fullName evidence="3">DUF433 domain-containing protein</fullName>
    </recommendedName>
</protein>
<dbReference type="InterPro" id="IPR007367">
    <property type="entry name" value="DUF433"/>
</dbReference>